<dbReference type="Pfam" id="PF05068">
    <property type="entry name" value="MtlR"/>
    <property type="match status" value="1"/>
</dbReference>
<evidence type="ECO:0000313" key="2">
    <source>
        <dbReference type="Proteomes" id="UP000031671"/>
    </source>
</evidence>
<comment type="caution">
    <text evidence="1">The sequence shown here is derived from an EMBL/GenBank/DDBJ whole genome shotgun (WGS) entry which is preliminary data.</text>
</comment>
<reference evidence="1 2" key="1">
    <citation type="submission" date="2015-01" db="EMBL/GenBank/DDBJ databases">
        <title>Vibrio sp. C1 JCM 19231 whole genome shotgun sequence.</title>
        <authorList>
            <person name="Sawabe T."/>
            <person name="Meirelles P."/>
            <person name="Feng G."/>
            <person name="Sayaka M."/>
            <person name="Hattori M."/>
            <person name="Ohkuma M."/>
        </authorList>
    </citation>
    <scope>NUCLEOTIDE SEQUENCE [LARGE SCALE GENOMIC DNA]</scope>
    <source>
        <strain evidence="2">JCM 19231</strain>
    </source>
</reference>
<name>A0A0B8NJZ6_9VIBR</name>
<dbReference type="GO" id="GO:0045892">
    <property type="term" value="P:negative regulation of DNA-templated transcription"/>
    <property type="evidence" value="ECO:0007669"/>
    <property type="project" value="TreeGrafter"/>
</dbReference>
<evidence type="ECO:0000313" key="1">
    <source>
        <dbReference type="EMBL" id="GAM54421.1"/>
    </source>
</evidence>
<sequence length="178" mass="19812">MPISSEHETELLEALADSQTASECLMTAYDALEDTVDALLKAIFHKEDYSVKYVVDPLLTNDGPLGEILVRTKLLLGLGSISKEVYDDIEVFVTLREWAKLEGDKVSFNDPNVLFELNRVNSISTIMPLEFDEEIVSSLSGSTLDMFLARHFQKVRSTIVLAITDIIQSLGRDNALNS</sequence>
<reference evidence="1 2" key="2">
    <citation type="submission" date="2015-01" db="EMBL/GenBank/DDBJ databases">
        <authorList>
            <consortium name="NBRP consortium"/>
            <person name="Sawabe T."/>
            <person name="Meirelles P."/>
            <person name="Feng G."/>
            <person name="Sayaka M."/>
            <person name="Hattori M."/>
            <person name="Ohkuma M."/>
        </authorList>
    </citation>
    <scope>NUCLEOTIDE SEQUENCE [LARGE SCALE GENOMIC DNA]</scope>
    <source>
        <strain evidence="2">JCM 19231</strain>
    </source>
</reference>
<dbReference type="InterPro" id="IPR007761">
    <property type="entry name" value="MtlR-like"/>
</dbReference>
<proteinExistence type="predicted"/>
<dbReference type="RefSeq" id="WP_261834062.1">
    <property type="nucleotide sequence ID" value="NZ_AP024881.1"/>
</dbReference>
<dbReference type="PANTHER" id="PTHR37941">
    <property type="entry name" value="FUMARASE E-RELATED"/>
    <property type="match status" value="1"/>
</dbReference>
<dbReference type="InterPro" id="IPR038026">
    <property type="entry name" value="MtlR-like_sf"/>
</dbReference>
<dbReference type="SUPFAM" id="SSF158668">
    <property type="entry name" value="MtlR-like"/>
    <property type="match status" value="1"/>
</dbReference>
<keyword evidence="2" id="KW-1185">Reference proteome</keyword>
<dbReference type="PANTHER" id="PTHR37941:SF1">
    <property type="entry name" value="FUMARASE E-RELATED"/>
    <property type="match status" value="1"/>
</dbReference>
<gene>
    <name evidence="1" type="ORF">JCM19231_4599</name>
</gene>
<accession>A0A0B8NJZ6</accession>
<dbReference type="Gene3D" id="1.20.120.330">
    <property type="entry name" value="Nucleotidyltransferases domain 2"/>
    <property type="match status" value="1"/>
</dbReference>
<protein>
    <submittedName>
        <fullName evidence="1">Mannitol operon repressor</fullName>
    </submittedName>
</protein>
<dbReference type="EMBL" id="BBRZ01000004">
    <property type="protein sequence ID" value="GAM54421.1"/>
    <property type="molecule type" value="Genomic_DNA"/>
</dbReference>
<organism evidence="1 2">
    <name type="scientific">Vibrio ishigakensis</name>
    <dbReference type="NCBI Taxonomy" id="1481914"/>
    <lineage>
        <taxon>Bacteria</taxon>
        <taxon>Pseudomonadati</taxon>
        <taxon>Pseudomonadota</taxon>
        <taxon>Gammaproteobacteria</taxon>
        <taxon>Vibrionales</taxon>
        <taxon>Vibrionaceae</taxon>
        <taxon>Vibrio</taxon>
    </lineage>
</organism>
<dbReference type="AlphaFoldDB" id="A0A0B8NJZ6"/>
<dbReference type="Proteomes" id="UP000031671">
    <property type="component" value="Unassembled WGS sequence"/>
</dbReference>